<dbReference type="PANTHER" id="PTHR11552:SF147">
    <property type="entry name" value="CHOLINE DEHYDROGENASE, MITOCHONDRIAL"/>
    <property type="match status" value="1"/>
</dbReference>
<dbReference type="GO" id="GO:0016491">
    <property type="term" value="F:oxidoreductase activity"/>
    <property type="evidence" value="ECO:0007669"/>
    <property type="project" value="TreeGrafter"/>
</dbReference>
<sequence>MVGIIVLGMSLMYKKISEREGVLQDDYETNSKSISTDELGPSVLFLKAEPNENERLSESIAFISDNGLFIYIKIGINGFGLLGQHIRRCALQKGIQVVAINDETYSFSNNNFDKNLHWHNTNYKKCSSQFGNNCYDYIVVGAGTAGSILARKLSDNPRNKVLLIEQGYWLSLN</sequence>
<evidence type="ECO:0000256" key="1">
    <source>
        <dbReference type="ARBA" id="ARBA00010790"/>
    </source>
</evidence>
<evidence type="ECO:0000313" key="3">
    <source>
        <dbReference type="Proteomes" id="UP000663844"/>
    </source>
</evidence>
<feature type="non-terminal residue" evidence="2">
    <location>
        <position position="173"/>
    </location>
</feature>
<proteinExistence type="inferred from homology"/>
<dbReference type="EMBL" id="CAJOAZ010007517">
    <property type="protein sequence ID" value="CAF4164429.1"/>
    <property type="molecule type" value="Genomic_DNA"/>
</dbReference>
<dbReference type="SUPFAM" id="SSF51905">
    <property type="entry name" value="FAD/NAD(P)-binding domain"/>
    <property type="match status" value="1"/>
</dbReference>
<gene>
    <name evidence="2" type="ORF">OXD698_LOCUS38798</name>
</gene>
<comment type="caution">
    <text evidence="2">The sequence shown here is derived from an EMBL/GenBank/DDBJ whole genome shotgun (WGS) entry which is preliminary data.</text>
</comment>
<dbReference type="Gene3D" id="3.50.50.60">
    <property type="entry name" value="FAD/NAD(P)-binding domain"/>
    <property type="match status" value="1"/>
</dbReference>
<comment type="similarity">
    <text evidence="1">Belongs to the GMC oxidoreductase family.</text>
</comment>
<dbReference type="SUPFAM" id="SSF51735">
    <property type="entry name" value="NAD(P)-binding Rossmann-fold domains"/>
    <property type="match status" value="1"/>
</dbReference>
<organism evidence="2 3">
    <name type="scientific">Adineta steineri</name>
    <dbReference type="NCBI Taxonomy" id="433720"/>
    <lineage>
        <taxon>Eukaryota</taxon>
        <taxon>Metazoa</taxon>
        <taxon>Spiralia</taxon>
        <taxon>Gnathifera</taxon>
        <taxon>Rotifera</taxon>
        <taxon>Eurotatoria</taxon>
        <taxon>Bdelloidea</taxon>
        <taxon>Adinetida</taxon>
        <taxon>Adinetidae</taxon>
        <taxon>Adineta</taxon>
    </lineage>
</organism>
<reference evidence="2" key="1">
    <citation type="submission" date="2021-02" db="EMBL/GenBank/DDBJ databases">
        <authorList>
            <person name="Nowell W R."/>
        </authorList>
    </citation>
    <scope>NUCLEOTIDE SEQUENCE</scope>
</reference>
<protein>
    <recommendedName>
        <fullName evidence="4">Glucose-methanol-choline oxidoreductase N-terminal domain-containing protein</fullName>
    </recommendedName>
</protein>
<dbReference type="InterPro" id="IPR012132">
    <property type="entry name" value="GMC_OxRdtase"/>
</dbReference>
<dbReference type="InterPro" id="IPR036291">
    <property type="entry name" value="NAD(P)-bd_dom_sf"/>
</dbReference>
<dbReference type="PANTHER" id="PTHR11552">
    <property type="entry name" value="GLUCOSE-METHANOL-CHOLINE GMC OXIDOREDUCTASE"/>
    <property type="match status" value="1"/>
</dbReference>
<evidence type="ECO:0000313" key="2">
    <source>
        <dbReference type="EMBL" id="CAF4164429.1"/>
    </source>
</evidence>
<dbReference type="AlphaFoldDB" id="A0A819Z4Q6"/>
<name>A0A819Z4Q6_9BILA</name>
<dbReference type="Gene3D" id="3.40.50.720">
    <property type="entry name" value="NAD(P)-binding Rossmann-like Domain"/>
    <property type="match status" value="1"/>
</dbReference>
<accession>A0A819Z4Q6</accession>
<evidence type="ECO:0008006" key="4">
    <source>
        <dbReference type="Google" id="ProtNLM"/>
    </source>
</evidence>
<dbReference type="GO" id="GO:0050660">
    <property type="term" value="F:flavin adenine dinucleotide binding"/>
    <property type="evidence" value="ECO:0007669"/>
    <property type="project" value="InterPro"/>
</dbReference>
<dbReference type="InterPro" id="IPR036188">
    <property type="entry name" value="FAD/NAD-bd_sf"/>
</dbReference>
<dbReference type="Proteomes" id="UP000663844">
    <property type="component" value="Unassembled WGS sequence"/>
</dbReference>